<dbReference type="Pfam" id="PF00111">
    <property type="entry name" value="Fer2"/>
    <property type="match status" value="1"/>
</dbReference>
<dbReference type="InterPro" id="IPR002888">
    <property type="entry name" value="2Fe-2S-bd"/>
</dbReference>
<dbReference type="Proteomes" id="UP001524502">
    <property type="component" value="Unassembled WGS sequence"/>
</dbReference>
<keyword evidence="5" id="KW-0408">Iron</keyword>
<dbReference type="PIRSF" id="PIRSF000127">
    <property type="entry name" value="Xanthine_DH"/>
    <property type="match status" value="1"/>
</dbReference>
<dbReference type="NCBIfam" id="NF045668">
    <property type="entry name" value="pterin_aldehy"/>
    <property type="match status" value="1"/>
</dbReference>
<evidence type="ECO:0000259" key="7">
    <source>
        <dbReference type="PROSITE" id="PS51085"/>
    </source>
</evidence>
<sequence length="979" mass="107696">MNLKKMTLNINGADRMFICDPEKDTLASVLRRLGLTGTKVGCGTGVCGACSVILDGKVIRSCTRKIKNVKEYSSVMTIEGIGTVLNPHPLQYAWVHLGAVQCGFCVPGFIVSAYQLLLENPDPTREEVRDWFQKHRNVCRCTGYKQIVDAVMEAAAIMRGEKTFEDITYDWSKDVGDFYGKPLIRPNAMPKACGVCDYGDDVELHMPEETLKVELVQPRKYSHAKIINIDCSEAEKMPGVVKIVTAKDVEGANRLMTYAFSERTVEMQQAHHVLAEDRILYYGDVVALVCADTRAHAKAAADAVKVELEPLPEYMNYLEAVTPDAEKIHDWMPDTYGANIYSELPVLKGDHEKVPEIIEDAAYSVEGSFYSSREPHMSIEGDVMQAYYDEDDNLCIHCKTMTLYFDRDEIAEAIGVPVEKLRVIENPTGGSFGWAMSAHTYSMVGMATKVTGMPCSLSMDYGQFMAVSGKRSPAYFNAKLACDKDGMFVAGEFDAGLDHGPFLELGDDKLTKISRFMFYPYYMPNVVGLSRVAATNHSFGTAYRGYGAPQAFTCSEALVDMLAEKAGIDPFEIRYKNIARPGQDNLNQYPFLHYPMEEMMNKLKPHYDEAVAKAKAESTDEIKKGVGIAWGGYNVGLGAVDEAHVAIELMPGDRPKFRKYDTWQDQGQGGDQGSLICTLEALKPYFPDVTPDDIKLIQTDSKYCPNTGESAGSRSHYANGKASIVAAKNIADAMRKPDGTYRTYDEMVAEGIPTRYNGDWATVDEYDYFYDLDPNDGSGNPTYTYTYALFLAEVDVEAATGKTTCTGMTCVYWIGKPGNIQAVEGQINGGISHAIGFALSENYDDLKKHSNMFGAGVPYIKDVPDKLVSVDVGGADPRGPFGSSGASEAFQSSDHMAVINAINNAVGVRIHEIPATPEKIKAGMDALAKGETNPNAPEPYFLGSDLYDAIEEIKNNPLTPSKPENLEFGSLGKEGVQWK</sequence>
<gene>
    <name evidence="8" type="ORF">NE619_14030</name>
</gene>
<dbReference type="Pfam" id="PF20256">
    <property type="entry name" value="MoCoBD_2"/>
    <property type="match status" value="1"/>
</dbReference>
<feature type="domain" description="2Fe-2S ferredoxin-type" evidence="7">
    <location>
        <begin position="4"/>
        <end position="81"/>
    </location>
</feature>
<keyword evidence="9" id="KW-1185">Reference proteome</keyword>
<dbReference type="InterPro" id="IPR006058">
    <property type="entry name" value="2Fe2S_fd_BS"/>
</dbReference>
<dbReference type="InterPro" id="IPR046867">
    <property type="entry name" value="AldOxase/xan_DH_MoCoBD2"/>
</dbReference>
<evidence type="ECO:0000256" key="3">
    <source>
        <dbReference type="ARBA" id="ARBA00022723"/>
    </source>
</evidence>
<proteinExistence type="inferred from homology"/>
<dbReference type="SUPFAM" id="SSF54665">
    <property type="entry name" value="CO dehydrogenase molybdoprotein N-domain-like"/>
    <property type="match status" value="1"/>
</dbReference>
<dbReference type="SMART" id="SM01008">
    <property type="entry name" value="Ald_Xan_dh_C"/>
    <property type="match status" value="1"/>
</dbReference>
<dbReference type="EMBL" id="JANFXK010000017">
    <property type="protein sequence ID" value="MCQ4637849.1"/>
    <property type="molecule type" value="Genomic_DNA"/>
</dbReference>
<protein>
    <submittedName>
        <fullName evidence="8">Molybdopterin-dependent oxidoreductase</fullName>
    </submittedName>
</protein>
<keyword evidence="3" id="KW-0479">Metal-binding</keyword>
<comment type="caution">
    <text evidence="8">The sequence shown here is derived from an EMBL/GenBank/DDBJ whole genome shotgun (WGS) entry which is preliminary data.</text>
</comment>
<dbReference type="Gene3D" id="1.10.150.120">
    <property type="entry name" value="[2Fe-2S]-binding domain"/>
    <property type="match status" value="1"/>
</dbReference>
<evidence type="ECO:0000256" key="1">
    <source>
        <dbReference type="ARBA" id="ARBA00006849"/>
    </source>
</evidence>
<dbReference type="Gene3D" id="3.10.20.30">
    <property type="match status" value="1"/>
</dbReference>
<dbReference type="Gene3D" id="3.90.1170.50">
    <property type="entry name" value="Aldehyde oxidase/xanthine dehydrogenase, a/b hammerhead"/>
    <property type="match status" value="1"/>
</dbReference>
<dbReference type="SUPFAM" id="SSF47741">
    <property type="entry name" value="CO dehydrogenase ISP C-domain like"/>
    <property type="match status" value="1"/>
</dbReference>
<dbReference type="InterPro" id="IPR008274">
    <property type="entry name" value="AldOxase/xan_DH_MoCoBD1"/>
</dbReference>
<dbReference type="Pfam" id="PF01315">
    <property type="entry name" value="Ald_Xan_dh_C"/>
    <property type="match status" value="1"/>
</dbReference>
<name>A0ABT1RRM3_9FIRM</name>
<dbReference type="InterPro" id="IPR036884">
    <property type="entry name" value="2Fe-2S-bd_dom_sf"/>
</dbReference>
<dbReference type="PROSITE" id="PS51085">
    <property type="entry name" value="2FE2S_FER_2"/>
    <property type="match status" value="1"/>
</dbReference>
<dbReference type="SUPFAM" id="SSF54292">
    <property type="entry name" value="2Fe-2S ferredoxin-like"/>
    <property type="match status" value="1"/>
</dbReference>
<organism evidence="8 9">
    <name type="scientific">Anaerovorax odorimutans</name>
    <dbReference type="NCBI Taxonomy" id="109327"/>
    <lineage>
        <taxon>Bacteria</taxon>
        <taxon>Bacillati</taxon>
        <taxon>Bacillota</taxon>
        <taxon>Clostridia</taxon>
        <taxon>Peptostreptococcales</taxon>
        <taxon>Anaerovoracaceae</taxon>
        <taxon>Anaerovorax</taxon>
    </lineage>
</organism>
<dbReference type="Gene3D" id="3.30.365.10">
    <property type="entry name" value="Aldehyde oxidase/xanthine dehydrogenase, molybdopterin binding domain"/>
    <property type="match status" value="4"/>
</dbReference>
<dbReference type="Pfam" id="PF01799">
    <property type="entry name" value="Fer2_2"/>
    <property type="match status" value="1"/>
</dbReference>
<dbReference type="Pfam" id="PF02738">
    <property type="entry name" value="MoCoBD_1"/>
    <property type="match status" value="1"/>
</dbReference>
<feature type="region of interest" description="Disordered" evidence="6">
    <location>
        <begin position="955"/>
        <end position="979"/>
    </location>
</feature>
<reference evidence="8 9" key="1">
    <citation type="submission" date="2022-06" db="EMBL/GenBank/DDBJ databases">
        <title>Isolation of gut microbiota from human fecal samples.</title>
        <authorList>
            <person name="Pamer E.G."/>
            <person name="Barat B."/>
            <person name="Waligurski E."/>
            <person name="Medina S."/>
            <person name="Paddock L."/>
            <person name="Mostad J."/>
        </authorList>
    </citation>
    <scope>NUCLEOTIDE SEQUENCE [LARGE SCALE GENOMIC DNA]</scope>
    <source>
        <strain evidence="8 9">SL.3.17</strain>
    </source>
</reference>
<dbReference type="InterPro" id="IPR000674">
    <property type="entry name" value="Ald_Oxase/Xan_DH_a/b"/>
</dbReference>
<dbReference type="CDD" id="cd00207">
    <property type="entry name" value="fer2"/>
    <property type="match status" value="1"/>
</dbReference>
<dbReference type="SUPFAM" id="SSF56003">
    <property type="entry name" value="Molybdenum cofactor-binding domain"/>
    <property type="match status" value="1"/>
</dbReference>
<accession>A0ABT1RRM3</accession>
<dbReference type="PANTHER" id="PTHR11908">
    <property type="entry name" value="XANTHINE DEHYDROGENASE"/>
    <property type="match status" value="1"/>
</dbReference>
<keyword evidence="4" id="KW-0560">Oxidoreductase</keyword>
<evidence type="ECO:0000256" key="2">
    <source>
        <dbReference type="ARBA" id="ARBA00022505"/>
    </source>
</evidence>
<keyword evidence="2" id="KW-0500">Molybdenum</keyword>
<evidence type="ECO:0000256" key="5">
    <source>
        <dbReference type="ARBA" id="ARBA00023004"/>
    </source>
</evidence>
<dbReference type="PROSITE" id="PS00197">
    <property type="entry name" value="2FE2S_FER_1"/>
    <property type="match status" value="1"/>
</dbReference>
<dbReference type="InterPro" id="IPR016208">
    <property type="entry name" value="Ald_Oxase/xanthine_DH-like"/>
</dbReference>
<dbReference type="InterPro" id="IPR012675">
    <property type="entry name" value="Beta-grasp_dom_sf"/>
</dbReference>
<evidence type="ECO:0000256" key="6">
    <source>
        <dbReference type="SAM" id="MobiDB-lite"/>
    </source>
</evidence>
<dbReference type="PANTHER" id="PTHR11908:SF132">
    <property type="entry name" value="ALDEHYDE OXIDASE 1-RELATED"/>
    <property type="match status" value="1"/>
</dbReference>
<comment type="similarity">
    <text evidence="1">Belongs to the xanthine dehydrogenase family.</text>
</comment>
<dbReference type="InterPro" id="IPR054705">
    <property type="entry name" value="Mop"/>
</dbReference>
<dbReference type="RefSeq" id="WP_256133031.1">
    <property type="nucleotide sequence ID" value="NZ_JANFXK010000017.1"/>
</dbReference>
<evidence type="ECO:0000313" key="9">
    <source>
        <dbReference type="Proteomes" id="UP001524502"/>
    </source>
</evidence>
<dbReference type="InterPro" id="IPR037165">
    <property type="entry name" value="AldOxase/xan_DH_Mopterin-bd_sf"/>
</dbReference>
<dbReference type="InterPro" id="IPR036856">
    <property type="entry name" value="Ald_Oxase/Xan_DH_a/b_sf"/>
</dbReference>
<evidence type="ECO:0000256" key="4">
    <source>
        <dbReference type="ARBA" id="ARBA00023002"/>
    </source>
</evidence>
<evidence type="ECO:0000313" key="8">
    <source>
        <dbReference type="EMBL" id="MCQ4637849.1"/>
    </source>
</evidence>
<dbReference type="InterPro" id="IPR036010">
    <property type="entry name" value="2Fe-2S_ferredoxin-like_sf"/>
</dbReference>
<dbReference type="InterPro" id="IPR001041">
    <property type="entry name" value="2Fe-2S_ferredoxin-type"/>
</dbReference>